<dbReference type="UniPathway" id="UPA00253">
    <property type="reaction ID" value="UER00331"/>
</dbReference>
<dbReference type="PANTHER" id="PTHR32179">
    <property type="entry name" value="NICOTINATE-NUCLEOTIDE PYROPHOSPHORYLASE [CARBOXYLATING]"/>
    <property type="match status" value="1"/>
</dbReference>
<evidence type="ECO:0000256" key="1">
    <source>
        <dbReference type="ARBA" id="ARBA00003237"/>
    </source>
</evidence>
<dbReference type="InterPro" id="IPR022412">
    <property type="entry name" value="Quinolinate_PRibosylTrfase_N"/>
</dbReference>
<protein>
    <recommendedName>
        <fullName evidence="11">Probable nicotinate-nucleotide pyrophosphorylase [carboxylating]</fullName>
        <ecNumber evidence="5">2.4.2.19</ecNumber>
    </recommendedName>
    <alternativeName>
        <fullName evidence="9">Quinolinate phosphoribosyltransferase [decarboxylating]</fullName>
    </alternativeName>
</protein>
<comment type="function">
    <text evidence="1">Involved in the catabolism of quinolinic acid (QA).</text>
</comment>
<dbReference type="GO" id="GO:0005737">
    <property type="term" value="C:cytoplasm"/>
    <property type="evidence" value="ECO:0007669"/>
    <property type="project" value="TreeGrafter"/>
</dbReference>
<keyword evidence="8 12" id="KW-0808">Transferase</keyword>
<feature type="binding site" evidence="13">
    <location>
        <position position="201"/>
    </location>
    <ligand>
        <name>substrate</name>
    </ligand>
</feature>
<dbReference type="FunFam" id="3.90.1170.20:FF:000001">
    <property type="entry name" value="Nicotinate-nucleotide diphosphorylase (Carboxylating)"/>
    <property type="match status" value="1"/>
</dbReference>
<proteinExistence type="inferred from homology"/>
<feature type="domain" description="Quinolinate phosphoribosyl transferase N-terminal" evidence="15">
    <location>
        <begin position="31"/>
        <end position="115"/>
    </location>
</feature>
<evidence type="ECO:0000256" key="10">
    <source>
        <dbReference type="ARBA" id="ARBA00047445"/>
    </source>
</evidence>
<dbReference type="CDD" id="cd01572">
    <property type="entry name" value="QPRTase"/>
    <property type="match status" value="1"/>
</dbReference>
<evidence type="ECO:0000256" key="6">
    <source>
        <dbReference type="ARBA" id="ARBA00022642"/>
    </source>
</evidence>
<reference evidence="16 17" key="1">
    <citation type="journal article" date="2018" name="Nat. Biotechnol.">
        <title>A standardized bacterial taxonomy based on genome phylogeny substantially revises the tree of life.</title>
        <authorList>
            <person name="Parks D.H."/>
            <person name="Chuvochina M."/>
            <person name="Waite D.W."/>
            <person name="Rinke C."/>
            <person name="Skarshewski A."/>
            <person name="Chaumeil P.A."/>
            <person name="Hugenholtz P."/>
        </authorList>
    </citation>
    <scope>NUCLEOTIDE SEQUENCE [LARGE SCALE GENOMIC DNA]</scope>
    <source>
        <strain evidence="16">UBA9360</strain>
    </source>
</reference>
<dbReference type="SUPFAM" id="SSF54675">
    <property type="entry name" value="Nicotinate/Quinolinate PRTase N-terminal domain-like"/>
    <property type="match status" value="1"/>
</dbReference>
<dbReference type="STRING" id="314276.OS145_05125"/>
<evidence type="ECO:0000256" key="5">
    <source>
        <dbReference type="ARBA" id="ARBA00011944"/>
    </source>
</evidence>
<dbReference type="Pfam" id="PF01729">
    <property type="entry name" value="QRPTase_C"/>
    <property type="match status" value="1"/>
</dbReference>
<dbReference type="InterPro" id="IPR004393">
    <property type="entry name" value="NadC"/>
</dbReference>
<comment type="catalytic activity">
    <reaction evidence="10">
        <text>nicotinate beta-D-ribonucleotide + CO2 + diphosphate = quinolinate + 5-phospho-alpha-D-ribose 1-diphosphate + 2 H(+)</text>
        <dbReference type="Rhea" id="RHEA:12733"/>
        <dbReference type="ChEBI" id="CHEBI:15378"/>
        <dbReference type="ChEBI" id="CHEBI:16526"/>
        <dbReference type="ChEBI" id="CHEBI:29959"/>
        <dbReference type="ChEBI" id="CHEBI:33019"/>
        <dbReference type="ChEBI" id="CHEBI:57502"/>
        <dbReference type="ChEBI" id="CHEBI:58017"/>
        <dbReference type="EC" id="2.4.2.19"/>
    </reaction>
</comment>
<feature type="binding site" evidence="13">
    <location>
        <begin position="269"/>
        <end position="271"/>
    </location>
    <ligand>
        <name>substrate</name>
    </ligand>
</feature>
<evidence type="ECO:0000256" key="7">
    <source>
        <dbReference type="ARBA" id="ARBA00022676"/>
    </source>
</evidence>
<evidence type="ECO:0000313" key="16">
    <source>
        <dbReference type="EMBL" id="HAR55458.1"/>
    </source>
</evidence>
<evidence type="ECO:0000259" key="15">
    <source>
        <dbReference type="Pfam" id="PF02749"/>
    </source>
</evidence>
<feature type="binding site" evidence="13">
    <location>
        <begin position="248"/>
        <end position="250"/>
    </location>
    <ligand>
        <name>substrate</name>
    </ligand>
</feature>
<accession>A0A348WLP6</accession>
<dbReference type="PANTHER" id="PTHR32179:SF3">
    <property type="entry name" value="NICOTINATE-NUCLEOTIDE PYROPHOSPHORYLASE [CARBOXYLATING]"/>
    <property type="match status" value="1"/>
</dbReference>
<dbReference type="InterPro" id="IPR027277">
    <property type="entry name" value="NadC/ModD"/>
</dbReference>
<evidence type="ECO:0000256" key="2">
    <source>
        <dbReference type="ARBA" id="ARBA00004893"/>
    </source>
</evidence>
<dbReference type="GO" id="GO:0004514">
    <property type="term" value="F:nicotinate-nucleotide diphosphorylase (carboxylating) activity"/>
    <property type="evidence" value="ECO:0007669"/>
    <property type="project" value="UniProtKB-EC"/>
</dbReference>
<keyword evidence="7 12" id="KW-0328">Glycosyltransferase</keyword>
<dbReference type="GO" id="GO:0034213">
    <property type="term" value="P:quinolinate catabolic process"/>
    <property type="evidence" value="ECO:0007669"/>
    <property type="project" value="TreeGrafter"/>
</dbReference>
<feature type="binding site" evidence="13">
    <location>
        <position position="105"/>
    </location>
    <ligand>
        <name>substrate</name>
    </ligand>
</feature>
<feature type="binding site" evidence="13">
    <location>
        <position position="222"/>
    </location>
    <ligand>
        <name>substrate</name>
    </ligand>
</feature>
<evidence type="ECO:0000256" key="8">
    <source>
        <dbReference type="ARBA" id="ARBA00022679"/>
    </source>
</evidence>
<dbReference type="NCBIfam" id="TIGR00078">
    <property type="entry name" value="nadC"/>
    <property type="match status" value="1"/>
</dbReference>
<evidence type="ECO:0000256" key="12">
    <source>
        <dbReference type="PIRNR" id="PIRNR006250"/>
    </source>
</evidence>
<dbReference type="InterPro" id="IPR013785">
    <property type="entry name" value="Aldolase_TIM"/>
</dbReference>
<dbReference type="Gene3D" id="3.20.20.70">
    <property type="entry name" value="Aldolase class I"/>
    <property type="match status" value="1"/>
</dbReference>
<dbReference type="InterPro" id="IPR002638">
    <property type="entry name" value="Quinolinate_PRibosylTrfase_C"/>
</dbReference>
<dbReference type="PIRSF" id="PIRSF006250">
    <property type="entry name" value="NadC_ModD"/>
    <property type="match status" value="1"/>
</dbReference>
<dbReference type="EC" id="2.4.2.19" evidence="5"/>
<name>A0A348WLP6_9GAMM</name>
<keyword evidence="6" id="KW-0662">Pyridine nucleotide biosynthesis</keyword>
<comment type="subunit">
    <text evidence="4">Hexamer formed by 3 homodimers.</text>
</comment>
<evidence type="ECO:0000313" key="17">
    <source>
        <dbReference type="Proteomes" id="UP000262878"/>
    </source>
</evidence>
<dbReference type="Pfam" id="PF02749">
    <property type="entry name" value="QRPTase_N"/>
    <property type="match status" value="1"/>
</dbReference>
<evidence type="ECO:0000256" key="4">
    <source>
        <dbReference type="ARBA" id="ARBA00011218"/>
    </source>
</evidence>
<dbReference type="GO" id="GO:0009435">
    <property type="term" value="P:NAD+ biosynthetic process"/>
    <property type="evidence" value="ECO:0007669"/>
    <property type="project" value="UniProtKB-UniPathway"/>
</dbReference>
<evidence type="ECO:0000256" key="3">
    <source>
        <dbReference type="ARBA" id="ARBA00009400"/>
    </source>
</evidence>
<dbReference type="InterPro" id="IPR037128">
    <property type="entry name" value="Quinolinate_PRibosylTase_N_sf"/>
</dbReference>
<comment type="similarity">
    <text evidence="3 12">Belongs to the NadC/ModD family.</text>
</comment>
<feature type="binding site" evidence="13">
    <location>
        <position position="172"/>
    </location>
    <ligand>
        <name>substrate</name>
    </ligand>
</feature>
<feature type="binding site" evidence="13">
    <location>
        <position position="162"/>
    </location>
    <ligand>
        <name>substrate</name>
    </ligand>
</feature>
<feature type="domain" description="Quinolinate phosphoribosyl transferase C-terminal" evidence="14">
    <location>
        <begin position="118"/>
        <end position="284"/>
    </location>
</feature>
<comment type="pathway">
    <text evidence="2">Cofactor biosynthesis; NAD(+) biosynthesis; nicotinate D-ribonucleotide from quinolinate: step 1/1.</text>
</comment>
<dbReference type="SUPFAM" id="SSF51690">
    <property type="entry name" value="Nicotinate/Quinolinate PRTase C-terminal domain-like"/>
    <property type="match status" value="1"/>
</dbReference>
<feature type="binding site" evidence="13">
    <location>
        <begin position="138"/>
        <end position="140"/>
    </location>
    <ligand>
        <name>substrate</name>
    </ligand>
</feature>
<evidence type="ECO:0000256" key="13">
    <source>
        <dbReference type="PIRSR" id="PIRSR006250-1"/>
    </source>
</evidence>
<dbReference type="AlphaFoldDB" id="A0A348WLP6"/>
<comment type="caution">
    <text evidence="16">The sequence shown here is derived from an EMBL/GenBank/DDBJ whole genome shotgun (WGS) entry which is preliminary data.</text>
</comment>
<dbReference type="Proteomes" id="UP000262878">
    <property type="component" value="Unassembled WGS sequence"/>
</dbReference>
<dbReference type="InterPro" id="IPR036068">
    <property type="entry name" value="Nicotinate_pribotase-like_C"/>
</dbReference>
<dbReference type="FunFam" id="3.20.20.70:FF:000030">
    <property type="entry name" value="Nicotinate-nucleotide pyrophosphorylase, carboxylating"/>
    <property type="match status" value="1"/>
</dbReference>
<organism evidence="16 17">
    <name type="scientific">Idiomarina baltica</name>
    <dbReference type="NCBI Taxonomy" id="190892"/>
    <lineage>
        <taxon>Bacteria</taxon>
        <taxon>Pseudomonadati</taxon>
        <taxon>Pseudomonadota</taxon>
        <taxon>Gammaproteobacteria</taxon>
        <taxon>Alteromonadales</taxon>
        <taxon>Idiomarinaceae</taxon>
        <taxon>Idiomarina</taxon>
    </lineage>
</organism>
<evidence type="ECO:0000259" key="14">
    <source>
        <dbReference type="Pfam" id="PF01729"/>
    </source>
</evidence>
<dbReference type="EMBL" id="DMUP01000037">
    <property type="protein sequence ID" value="HAR55458.1"/>
    <property type="molecule type" value="Genomic_DNA"/>
</dbReference>
<dbReference type="Gene3D" id="3.90.1170.20">
    <property type="entry name" value="Quinolinate phosphoribosyl transferase, N-terminal domain"/>
    <property type="match status" value="1"/>
</dbReference>
<sequence>MQLTEAERHAIASQVTHSLEEDLSAADPTLDITAQLIPAHHVSEATIITREDMVVCGTAWVEEVFRQVDADVAIEWCVTDGDKVQANTTLCHLSGNSRSLLTGERCALNFLQTLSATASQTAFYVSKLAGFNTRLLDTRKTIPGLRMAQKYAVRCGGGTNHRIGLFDAYLIKENHIAACGGIVPAVKTARELNPGKPVEVEVESLAEFKHALDAGADIVMLDNFTISDIEAAVAQNKAAGSPLKLEVSGNITDEALQALGATGVDFISSGALTKHVTAIDLSMRIGQPRTN</sequence>
<evidence type="ECO:0000256" key="11">
    <source>
        <dbReference type="ARBA" id="ARBA00069173"/>
    </source>
</evidence>
<evidence type="ECO:0000256" key="9">
    <source>
        <dbReference type="ARBA" id="ARBA00033102"/>
    </source>
</evidence>
<gene>
    <name evidence="16" type="ORF">DCR58_01590</name>
</gene>